<sequence length="117" mass="13407">MTILPEILSQQCSDSSCILQLRLQPELYYFQGHFPDMPVLPGVVQVDWAVAFSRQYLHIPQNWPVAQLEVLKFQQLLLPNMQVELALQRKSTDKCLFSYQSSQGQHASGRILFKVSA</sequence>
<dbReference type="Pfam" id="PF22818">
    <property type="entry name" value="ApeI-like"/>
    <property type="match status" value="1"/>
</dbReference>
<dbReference type="EMBL" id="BMLS01000001">
    <property type="protein sequence ID" value="GGO65919.1"/>
    <property type="molecule type" value="Genomic_DNA"/>
</dbReference>
<protein>
    <submittedName>
        <fullName evidence="2">Thioester dehydrase</fullName>
    </submittedName>
</protein>
<dbReference type="InterPro" id="IPR054545">
    <property type="entry name" value="ApeI-like"/>
</dbReference>
<dbReference type="PIRSF" id="PIRSF030962">
    <property type="entry name" value="Dehydrase_ECs4332_prd"/>
    <property type="match status" value="1"/>
</dbReference>
<keyword evidence="3" id="KW-1185">Reference proteome</keyword>
<gene>
    <name evidence="2" type="ORF">GCM10010982_08890</name>
</gene>
<evidence type="ECO:0000259" key="1">
    <source>
        <dbReference type="Pfam" id="PF22818"/>
    </source>
</evidence>
<comment type="caution">
    <text evidence="2">The sequence shown here is derived from an EMBL/GenBank/DDBJ whole genome shotgun (WGS) entry which is preliminary data.</text>
</comment>
<dbReference type="Proteomes" id="UP000606935">
    <property type="component" value="Unassembled WGS sequence"/>
</dbReference>
<name>A0A918DGY0_9ALTE</name>
<evidence type="ECO:0000313" key="3">
    <source>
        <dbReference type="Proteomes" id="UP000606935"/>
    </source>
</evidence>
<dbReference type="InterPro" id="IPR029069">
    <property type="entry name" value="HotDog_dom_sf"/>
</dbReference>
<dbReference type="SUPFAM" id="SSF54637">
    <property type="entry name" value="Thioesterase/thiol ester dehydrase-isomerase"/>
    <property type="match status" value="1"/>
</dbReference>
<dbReference type="InterPro" id="IPR016962">
    <property type="entry name" value="Dehydrase_ECs4332_prd"/>
</dbReference>
<reference evidence="2" key="1">
    <citation type="journal article" date="2014" name="Int. J. Syst. Evol. Microbiol.">
        <title>Complete genome sequence of Corynebacterium casei LMG S-19264T (=DSM 44701T), isolated from a smear-ripened cheese.</title>
        <authorList>
            <consortium name="US DOE Joint Genome Institute (JGI-PGF)"/>
            <person name="Walter F."/>
            <person name="Albersmeier A."/>
            <person name="Kalinowski J."/>
            <person name="Ruckert C."/>
        </authorList>
    </citation>
    <scope>NUCLEOTIDE SEQUENCE</scope>
    <source>
        <strain evidence="2">CGMCC 1.7086</strain>
    </source>
</reference>
<accession>A0A918DGY0</accession>
<dbReference type="Gene3D" id="3.10.129.10">
    <property type="entry name" value="Hotdog Thioesterase"/>
    <property type="match status" value="1"/>
</dbReference>
<feature type="domain" description="ApeI dehydratase-like" evidence="1">
    <location>
        <begin position="10"/>
        <end position="110"/>
    </location>
</feature>
<organism evidence="2 3">
    <name type="scientific">Bowmanella pacifica</name>
    <dbReference type="NCBI Taxonomy" id="502051"/>
    <lineage>
        <taxon>Bacteria</taxon>
        <taxon>Pseudomonadati</taxon>
        <taxon>Pseudomonadota</taxon>
        <taxon>Gammaproteobacteria</taxon>
        <taxon>Alteromonadales</taxon>
        <taxon>Alteromonadaceae</taxon>
        <taxon>Bowmanella</taxon>
    </lineage>
</organism>
<reference evidence="2" key="2">
    <citation type="submission" date="2020-09" db="EMBL/GenBank/DDBJ databases">
        <authorList>
            <person name="Sun Q."/>
            <person name="Zhou Y."/>
        </authorList>
    </citation>
    <scope>NUCLEOTIDE SEQUENCE</scope>
    <source>
        <strain evidence="2">CGMCC 1.7086</strain>
    </source>
</reference>
<dbReference type="AlphaFoldDB" id="A0A918DGY0"/>
<evidence type="ECO:0000313" key="2">
    <source>
        <dbReference type="EMBL" id="GGO65919.1"/>
    </source>
</evidence>
<proteinExistence type="predicted"/>
<dbReference type="RefSeq" id="WP_188690844.1">
    <property type="nucleotide sequence ID" value="NZ_BMLS01000001.1"/>
</dbReference>